<gene>
    <name evidence="1" type="ORF">HPB47_000803</name>
</gene>
<sequence>MPGLARHPEVQQRIKKTSELYGPAVSDADDRTWVCEKRADGEEFQWTSLRALCCCLCCSGREADVAGQAVATNHDAAREGGKLEPASDMFLVYLRVFAEKCGLLDFLKLFVFSLASRKPAAATHDDDAPAEGPLTRGPPEGDDGPLGRVFSSGGAAPLMTGRAGWFATRPGVVFLLYPGARARAAASGRGTKRRHAHRMASTHPWGPDVERLSTR</sequence>
<dbReference type="EMBL" id="JABSTQ010010102">
    <property type="protein sequence ID" value="KAG0423444.1"/>
    <property type="molecule type" value="Genomic_DNA"/>
</dbReference>
<proteinExistence type="predicted"/>
<evidence type="ECO:0000313" key="2">
    <source>
        <dbReference type="Proteomes" id="UP000805193"/>
    </source>
</evidence>
<dbReference type="Proteomes" id="UP000805193">
    <property type="component" value="Unassembled WGS sequence"/>
</dbReference>
<organism evidence="1 2">
    <name type="scientific">Ixodes persulcatus</name>
    <name type="common">Taiga tick</name>
    <dbReference type="NCBI Taxonomy" id="34615"/>
    <lineage>
        <taxon>Eukaryota</taxon>
        <taxon>Metazoa</taxon>
        <taxon>Ecdysozoa</taxon>
        <taxon>Arthropoda</taxon>
        <taxon>Chelicerata</taxon>
        <taxon>Arachnida</taxon>
        <taxon>Acari</taxon>
        <taxon>Parasitiformes</taxon>
        <taxon>Ixodida</taxon>
        <taxon>Ixodoidea</taxon>
        <taxon>Ixodidae</taxon>
        <taxon>Ixodinae</taxon>
        <taxon>Ixodes</taxon>
    </lineage>
</organism>
<accession>A0AC60PSR3</accession>
<name>A0AC60PSR3_IXOPE</name>
<protein>
    <submittedName>
        <fullName evidence="1">Uncharacterized protein</fullName>
    </submittedName>
</protein>
<comment type="caution">
    <text evidence="1">The sequence shown here is derived from an EMBL/GenBank/DDBJ whole genome shotgun (WGS) entry which is preliminary data.</text>
</comment>
<keyword evidence="2" id="KW-1185">Reference proteome</keyword>
<evidence type="ECO:0000313" key="1">
    <source>
        <dbReference type="EMBL" id="KAG0423444.1"/>
    </source>
</evidence>
<reference evidence="1 2" key="1">
    <citation type="journal article" date="2020" name="Cell">
        <title>Large-Scale Comparative Analyses of Tick Genomes Elucidate Their Genetic Diversity and Vector Capacities.</title>
        <authorList>
            <consortium name="Tick Genome and Microbiome Consortium (TIGMIC)"/>
            <person name="Jia N."/>
            <person name="Wang J."/>
            <person name="Shi W."/>
            <person name="Du L."/>
            <person name="Sun Y."/>
            <person name="Zhan W."/>
            <person name="Jiang J.F."/>
            <person name="Wang Q."/>
            <person name="Zhang B."/>
            <person name="Ji P."/>
            <person name="Bell-Sakyi L."/>
            <person name="Cui X.M."/>
            <person name="Yuan T.T."/>
            <person name="Jiang B.G."/>
            <person name="Yang W.F."/>
            <person name="Lam T.T."/>
            <person name="Chang Q.C."/>
            <person name="Ding S.J."/>
            <person name="Wang X.J."/>
            <person name="Zhu J.G."/>
            <person name="Ruan X.D."/>
            <person name="Zhao L."/>
            <person name="Wei J.T."/>
            <person name="Ye R.Z."/>
            <person name="Que T.C."/>
            <person name="Du C.H."/>
            <person name="Zhou Y.H."/>
            <person name="Cheng J.X."/>
            <person name="Dai P.F."/>
            <person name="Guo W.B."/>
            <person name="Han X.H."/>
            <person name="Huang E.J."/>
            <person name="Li L.F."/>
            <person name="Wei W."/>
            <person name="Gao Y.C."/>
            <person name="Liu J.Z."/>
            <person name="Shao H.Z."/>
            <person name="Wang X."/>
            <person name="Wang C.C."/>
            <person name="Yang T.C."/>
            <person name="Huo Q.B."/>
            <person name="Li W."/>
            <person name="Chen H.Y."/>
            <person name="Chen S.E."/>
            <person name="Zhou L.G."/>
            <person name="Ni X.B."/>
            <person name="Tian J.H."/>
            <person name="Sheng Y."/>
            <person name="Liu T."/>
            <person name="Pan Y.S."/>
            <person name="Xia L.Y."/>
            <person name="Li J."/>
            <person name="Zhao F."/>
            <person name="Cao W.C."/>
        </authorList>
    </citation>
    <scope>NUCLEOTIDE SEQUENCE [LARGE SCALE GENOMIC DNA]</scope>
    <source>
        <strain evidence="1">Iper-2018</strain>
    </source>
</reference>